<dbReference type="eggNOG" id="KOG3150">
    <property type="taxonomic scope" value="Eukaryota"/>
</dbReference>
<evidence type="ECO:0008006" key="4">
    <source>
        <dbReference type="Google" id="ProtNLM"/>
    </source>
</evidence>
<dbReference type="InterPro" id="IPR008496">
    <property type="entry name" value="TMEM222/RTE1"/>
</dbReference>
<dbReference type="STRING" id="461836.A0A0L0DRI5"/>
<accession>A0A0L0DRI5</accession>
<evidence type="ECO:0000256" key="1">
    <source>
        <dbReference type="SAM" id="Phobius"/>
    </source>
</evidence>
<dbReference type="PANTHER" id="PTHR20921:SF0">
    <property type="entry name" value="TRANSMEMBRANE PROTEIN 222"/>
    <property type="match status" value="1"/>
</dbReference>
<dbReference type="EMBL" id="GL349485">
    <property type="protein sequence ID" value="KNC54058.1"/>
    <property type="molecule type" value="Genomic_DNA"/>
</dbReference>
<sequence length="178" mass="20342">MNKDKRFPSTMVWTPIPLITWLLPFIGHMGLTDSEGTIFDFAGPYTINVSKRTTAFGPPAKVAPMFEYMGGDGGSESRSLWDSGVAAGSEEFRHRMHNLICNNCHDHVAECLNVMRYPVPAWAWAPRWGMISVWLYMLLHGRYTSWSAIVKTYLPALVLWSIILGFMYMPFWLSRTDE</sequence>
<dbReference type="AlphaFoldDB" id="A0A0L0DRI5"/>
<keyword evidence="1" id="KW-0812">Transmembrane</keyword>
<keyword evidence="1" id="KW-1133">Transmembrane helix</keyword>
<dbReference type="RefSeq" id="XP_013754069.1">
    <property type="nucleotide sequence ID" value="XM_013898615.1"/>
</dbReference>
<gene>
    <name evidence="2" type="ORF">AMSG_09721</name>
</gene>
<keyword evidence="3" id="KW-1185">Reference proteome</keyword>
<dbReference type="GeneID" id="25568124"/>
<feature type="transmembrane region" description="Helical" evidence="1">
    <location>
        <begin position="12"/>
        <end position="31"/>
    </location>
</feature>
<organism evidence="2 3">
    <name type="scientific">Thecamonas trahens ATCC 50062</name>
    <dbReference type="NCBI Taxonomy" id="461836"/>
    <lineage>
        <taxon>Eukaryota</taxon>
        <taxon>Apusozoa</taxon>
        <taxon>Apusomonadida</taxon>
        <taxon>Apusomonadidae</taxon>
        <taxon>Thecamonas</taxon>
    </lineage>
</organism>
<dbReference type="PANTHER" id="PTHR20921">
    <property type="entry name" value="TRANSMEMBRANE PROTEIN 222"/>
    <property type="match status" value="1"/>
</dbReference>
<dbReference type="OrthoDB" id="267284at2759"/>
<evidence type="ECO:0000313" key="3">
    <source>
        <dbReference type="Proteomes" id="UP000054408"/>
    </source>
</evidence>
<feature type="transmembrane region" description="Helical" evidence="1">
    <location>
        <begin position="153"/>
        <end position="173"/>
    </location>
</feature>
<evidence type="ECO:0000313" key="2">
    <source>
        <dbReference type="EMBL" id="KNC54058.1"/>
    </source>
</evidence>
<name>A0A0L0DRI5_THETB</name>
<dbReference type="Proteomes" id="UP000054408">
    <property type="component" value="Unassembled WGS sequence"/>
</dbReference>
<proteinExistence type="predicted"/>
<reference evidence="2 3" key="1">
    <citation type="submission" date="2010-05" db="EMBL/GenBank/DDBJ databases">
        <title>The Genome Sequence of Thecamonas trahens ATCC 50062.</title>
        <authorList>
            <consortium name="The Broad Institute Genome Sequencing Platform"/>
            <person name="Russ C."/>
            <person name="Cuomo C."/>
            <person name="Shea T."/>
            <person name="Young S.K."/>
            <person name="Zeng Q."/>
            <person name="Koehrsen M."/>
            <person name="Haas B."/>
            <person name="Borodovsky M."/>
            <person name="Guigo R."/>
            <person name="Alvarado L."/>
            <person name="Berlin A."/>
            <person name="Bochicchio J."/>
            <person name="Borenstein D."/>
            <person name="Chapman S."/>
            <person name="Chen Z."/>
            <person name="Freedman E."/>
            <person name="Gellesch M."/>
            <person name="Goldberg J."/>
            <person name="Griggs A."/>
            <person name="Gujja S."/>
            <person name="Heilman E."/>
            <person name="Heiman D."/>
            <person name="Hepburn T."/>
            <person name="Howarth C."/>
            <person name="Jen D."/>
            <person name="Larson L."/>
            <person name="Mehta T."/>
            <person name="Park D."/>
            <person name="Pearson M."/>
            <person name="Roberts A."/>
            <person name="Saif S."/>
            <person name="Shenoy N."/>
            <person name="Sisk P."/>
            <person name="Stolte C."/>
            <person name="Sykes S."/>
            <person name="Thomson T."/>
            <person name="Walk T."/>
            <person name="White J."/>
            <person name="Yandava C."/>
            <person name="Burger G."/>
            <person name="Gray M.W."/>
            <person name="Holland P.W.H."/>
            <person name="King N."/>
            <person name="Lang F.B.F."/>
            <person name="Roger A.J."/>
            <person name="Ruiz-Trillo I."/>
            <person name="Lander E."/>
            <person name="Nusbaum C."/>
        </authorList>
    </citation>
    <scope>NUCLEOTIDE SEQUENCE [LARGE SCALE GENOMIC DNA]</scope>
    <source>
        <strain evidence="2 3">ATCC 50062</strain>
    </source>
</reference>
<protein>
    <recommendedName>
        <fullName evidence="4">Transmembrane protein</fullName>
    </recommendedName>
</protein>
<feature type="transmembrane region" description="Helical" evidence="1">
    <location>
        <begin position="122"/>
        <end position="141"/>
    </location>
</feature>
<dbReference type="OMA" id="GKMKQFH"/>
<keyword evidence="1" id="KW-0472">Membrane</keyword>
<dbReference type="Pfam" id="PF05608">
    <property type="entry name" value="RTE1"/>
    <property type="match status" value="1"/>
</dbReference>